<organism evidence="2 3">
    <name type="scientific">Actibacterium mucosum KCTC 23349</name>
    <dbReference type="NCBI Taxonomy" id="1454373"/>
    <lineage>
        <taxon>Bacteria</taxon>
        <taxon>Pseudomonadati</taxon>
        <taxon>Pseudomonadota</taxon>
        <taxon>Alphaproteobacteria</taxon>
        <taxon>Rhodobacterales</taxon>
        <taxon>Roseobacteraceae</taxon>
        <taxon>Actibacterium</taxon>
    </lineage>
</organism>
<feature type="domain" description="Sulfotransferase" evidence="1">
    <location>
        <begin position="10"/>
        <end position="183"/>
    </location>
</feature>
<accession>A0A037ZIR2</accession>
<dbReference type="InterPro" id="IPR027417">
    <property type="entry name" value="P-loop_NTPase"/>
</dbReference>
<name>A0A037ZIR2_9RHOB</name>
<proteinExistence type="predicted"/>
<comment type="caution">
    <text evidence="2">The sequence shown here is derived from an EMBL/GenBank/DDBJ whole genome shotgun (WGS) entry which is preliminary data.</text>
</comment>
<evidence type="ECO:0000259" key="1">
    <source>
        <dbReference type="Pfam" id="PF00685"/>
    </source>
</evidence>
<dbReference type="InterPro" id="IPR000863">
    <property type="entry name" value="Sulfotransferase_dom"/>
</dbReference>
<dbReference type="GO" id="GO:0008146">
    <property type="term" value="F:sulfotransferase activity"/>
    <property type="evidence" value="ECO:0007669"/>
    <property type="project" value="InterPro"/>
</dbReference>
<dbReference type="STRING" id="1454373.ACMU_11975"/>
<protein>
    <recommendedName>
        <fullName evidence="1">Sulfotransferase domain-containing protein</fullName>
    </recommendedName>
</protein>
<reference evidence="2 3" key="1">
    <citation type="submission" date="2014-03" db="EMBL/GenBank/DDBJ databases">
        <title>Draft Genome Sequence of Actibacterium mucosum KCTC 23349, a Marine Alphaproteobacterium with Complex Ionic Requirements Isolated from Mediterranean Seawater at Malvarrosa Beach, Valencia, Spain.</title>
        <authorList>
            <person name="Arahal D.R."/>
            <person name="Shao Z."/>
            <person name="Lai Q."/>
            <person name="Pujalte M.J."/>
        </authorList>
    </citation>
    <scope>NUCLEOTIDE SEQUENCE [LARGE SCALE GENOMIC DNA]</scope>
    <source>
        <strain evidence="2 3">KCTC 23349</strain>
    </source>
</reference>
<keyword evidence="3" id="KW-1185">Reference proteome</keyword>
<dbReference type="RefSeq" id="WP_035259183.1">
    <property type="nucleotide sequence ID" value="NZ_JFKE01000004.1"/>
</dbReference>
<dbReference type="EMBL" id="JFKE01000004">
    <property type="protein sequence ID" value="KAJ55407.1"/>
    <property type="molecule type" value="Genomic_DNA"/>
</dbReference>
<dbReference type="Gene3D" id="3.40.50.300">
    <property type="entry name" value="P-loop containing nucleotide triphosphate hydrolases"/>
    <property type="match status" value="1"/>
</dbReference>
<dbReference type="Pfam" id="PF00685">
    <property type="entry name" value="Sulfotransfer_1"/>
    <property type="match status" value="1"/>
</dbReference>
<dbReference type="AlphaFoldDB" id="A0A037ZIR2"/>
<dbReference type="OrthoDB" id="9779418at2"/>
<gene>
    <name evidence="2" type="ORF">ACMU_11975</name>
</gene>
<dbReference type="SUPFAM" id="SSF52540">
    <property type="entry name" value="P-loop containing nucleoside triphosphate hydrolases"/>
    <property type="match status" value="1"/>
</dbReference>
<evidence type="ECO:0000313" key="3">
    <source>
        <dbReference type="Proteomes" id="UP000026249"/>
    </source>
</evidence>
<evidence type="ECO:0000313" key="2">
    <source>
        <dbReference type="EMBL" id="KAJ55407.1"/>
    </source>
</evidence>
<dbReference type="Proteomes" id="UP000026249">
    <property type="component" value="Unassembled WGS sequence"/>
</dbReference>
<sequence length="192" mass="21755">MSSFSDFVTVVSGLPRSGTSMMMRMLEAGGIDPVVDGLREANEDNPKGYYEFEPVKALKEDDSWVAGARGQSVKVIYKLVYDLPANVDYRIIFMQRDLEEVLASQETMMRRDGLDPDAIGRDILLQLFQTEVIEFRRWAEAQRNIRIFYADYGRVVSAPEGVAREIAEFLGGPMNTRAMAEVVDPNLYRNRA</sequence>